<dbReference type="InterPro" id="IPR050739">
    <property type="entry name" value="MFP"/>
</dbReference>
<dbReference type="FunFam" id="2.40.30.170:FF:000003">
    <property type="entry name" value="Multidrug resistance protein A"/>
    <property type="match status" value="1"/>
</dbReference>
<dbReference type="RefSeq" id="WP_188569540.1">
    <property type="nucleotide sequence ID" value="NZ_BMED01000011.1"/>
</dbReference>
<dbReference type="PANTHER" id="PTHR30386">
    <property type="entry name" value="MEMBRANE FUSION SUBUNIT OF EMRAB-TOLC MULTIDRUG EFFLUX PUMP"/>
    <property type="match status" value="1"/>
</dbReference>
<keyword evidence="3" id="KW-0813">Transport</keyword>
<evidence type="ECO:0000256" key="1">
    <source>
        <dbReference type="ARBA" id="ARBA00004377"/>
    </source>
</evidence>
<evidence type="ECO:0000256" key="8">
    <source>
        <dbReference type="ARBA" id="ARBA00023136"/>
    </source>
</evidence>
<evidence type="ECO:0000256" key="7">
    <source>
        <dbReference type="ARBA" id="ARBA00022989"/>
    </source>
</evidence>
<dbReference type="GO" id="GO:1990961">
    <property type="term" value="P:xenobiotic detoxification by transmembrane export across the plasma membrane"/>
    <property type="evidence" value="ECO:0007669"/>
    <property type="project" value="UniProtKB-ARBA"/>
</dbReference>
<dbReference type="Gene3D" id="1.10.287.470">
    <property type="entry name" value="Helix hairpin bin"/>
    <property type="match status" value="1"/>
</dbReference>
<feature type="domain" description="p-hydroxybenzoic acid efflux pump subunit AaeA-like beta-barrel" evidence="12">
    <location>
        <begin position="254"/>
        <end position="346"/>
    </location>
</feature>
<evidence type="ECO:0000256" key="3">
    <source>
        <dbReference type="ARBA" id="ARBA00022448"/>
    </source>
</evidence>
<dbReference type="Pfam" id="PF25885">
    <property type="entry name" value="HH_EMRA"/>
    <property type="match status" value="1"/>
</dbReference>
<evidence type="ECO:0000313" key="14">
    <source>
        <dbReference type="Proteomes" id="UP000637423"/>
    </source>
</evidence>
<keyword evidence="9" id="KW-0175">Coiled coil</keyword>
<dbReference type="GO" id="GO:0046677">
    <property type="term" value="P:response to antibiotic"/>
    <property type="evidence" value="ECO:0007669"/>
    <property type="project" value="UniProtKB-ARBA"/>
</dbReference>
<dbReference type="EMBL" id="BMED01000011">
    <property type="protein sequence ID" value="GGD01720.1"/>
    <property type="molecule type" value="Genomic_DNA"/>
</dbReference>
<feature type="domain" description="Multidrug export protein EmrA/FarA alpha-helical hairpin" evidence="11">
    <location>
        <begin position="98"/>
        <end position="218"/>
    </location>
</feature>
<keyword evidence="7 10" id="KW-1133">Transmembrane helix</keyword>
<keyword evidence="6 10" id="KW-0812">Transmembrane</keyword>
<protein>
    <submittedName>
        <fullName evidence="13">Multidrug resistance protein A</fullName>
    </submittedName>
</protein>
<dbReference type="Pfam" id="PF25963">
    <property type="entry name" value="Beta-barrel_AAEA"/>
    <property type="match status" value="1"/>
</dbReference>
<dbReference type="Gene3D" id="2.40.30.170">
    <property type="match status" value="1"/>
</dbReference>
<dbReference type="SUPFAM" id="SSF111369">
    <property type="entry name" value="HlyD-like secretion proteins"/>
    <property type="match status" value="2"/>
</dbReference>
<evidence type="ECO:0000256" key="6">
    <source>
        <dbReference type="ARBA" id="ARBA00022692"/>
    </source>
</evidence>
<accession>A0A916V0S1</accession>
<comment type="similarity">
    <text evidence="2">Belongs to the membrane fusion protein (MFP) (TC 8.A.1) family.</text>
</comment>
<dbReference type="AlphaFoldDB" id="A0A916V0S1"/>
<proteinExistence type="inferred from homology"/>
<keyword evidence="5" id="KW-0997">Cell inner membrane</keyword>
<keyword evidence="14" id="KW-1185">Reference proteome</keyword>
<dbReference type="Proteomes" id="UP000637423">
    <property type="component" value="Unassembled WGS sequence"/>
</dbReference>
<organism evidence="13 14">
    <name type="scientific">Undibacterium terreum</name>
    <dbReference type="NCBI Taxonomy" id="1224302"/>
    <lineage>
        <taxon>Bacteria</taxon>
        <taxon>Pseudomonadati</taxon>
        <taxon>Pseudomonadota</taxon>
        <taxon>Betaproteobacteria</taxon>
        <taxon>Burkholderiales</taxon>
        <taxon>Oxalobacteraceae</taxon>
        <taxon>Undibacterium</taxon>
    </lineage>
</organism>
<dbReference type="Gene3D" id="2.40.50.100">
    <property type="match status" value="1"/>
</dbReference>
<dbReference type="InterPro" id="IPR058633">
    <property type="entry name" value="EmrA/FarA_HH"/>
</dbReference>
<feature type="coiled-coil region" evidence="9">
    <location>
        <begin position="96"/>
        <end position="123"/>
    </location>
</feature>
<dbReference type="GO" id="GO:0015721">
    <property type="term" value="P:bile acid and bile salt transport"/>
    <property type="evidence" value="ECO:0007669"/>
    <property type="project" value="UniProtKB-ARBA"/>
</dbReference>
<comment type="subcellular location">
    <subcellularLocation>
        <location evidence="1">Cell inner membrane</location>
        <topology evidence="1">Single-pass membrane protein</topology>
    </subcellularLocation>
</comment>
<evidence type="ECO:0000259" key="11">
    <source>
        <dbReference type="Pfam" id="PF25885"/>
    </source>
</evidence>
<evidence type="ECO:0000256" key="2">
    <source>
        <dbReference type="ARBA" id="ARBA00009477"/>
    </source>
</evidence>
<evidence type="ECO:0000256" key="4">
    <source>
        <dbReference type="ARBA" id="ARBA00022475"/>
    </source>
</evidence>
<evidence type="ECO:0000313" key="13">
    <source>
        <dbReference type="EMBL" id="GGD01720.1"/>
    </source>
</evidence>
<dbReference type="PANTHER" id="PTHR30386:SF19">
    <property type="entry name" value="MULTIDRUG EXPORT PROTEIN EMRA-RELATED"/>
    <property type="match status" value="1"/>
</dbReference>
<gene>
    <name evidence="13" type="primary">emrA</name>
    <name evidence="13" type="ORF">GCM10011396_56560</name>
</gene>
<evidence type="ECO:0000256" key="10">
    <source>
        <dbReference type="SAM" id="Phobius"/>
    </source>
</evidence>
<keyword evidence="4" id="KW-1003">Cell membrane</keyword>
<evidence type="ECO:0000256" key="9">
    <source>
        <dbReference type="SAM" id="Coils"/>
    </source>
</evidence>
<keyword evidence="8 10" id="KW-0472">Membrane</keyword>
<feature type="transmembrane region" description="Helical" evidence="10">
    <location>
        <begin position="25"/>
        <end position="44"/>
    </location>
</feature>
<evidence type="ECO:0000259" key="12">
    <source>
        <dbReference type="Pfam" id="PF25963"/>
    </source>
</evidence>
<sequence>MNAPAQENKAPDSAAPASNGKRRGILIKVTIVLAIIGLAYFAYWELIGKKFEHTDDAYAAGNVIQVTPQVAGTVLAIHADDTELVQAGQPLVDLDRADAKVALEQAEAQLAQTVREVRVLFANNGSLAANVSQRSSEVERAKSDLSRRQQLLSTGAVSTEEVDHAKTALQSAESALLATKEQLASNKVLTDHTSVEQHPNVQRAAARVREAYLAYARTSLPAPMTGYLAKRSVQLGQRVAAGTPLLSIVPLNALWVDANFKEVQLTHMRIGQDVTLESDLYGSDVEYHGKVAGLSAGTGAAFALLPAQNASGNWIKVVQRVPVRITLDPKELAAHPLRVGLSMQVKVNISQEQGAPLAAARARTAPAYKTEVFAQTGNEADKRISEIIAGNLAAANTGKSQQ</sequence>
<evidence type="ECO:0000256" key="5">
    <source>
        <dbReference type="ARBA" id="ARBA00022519"/>
    </source>
</evidence>
<reference evidence="13" key="1">
    <citation type="journal article" date="2014" name="Int. J. Syst. Evol. Microbiol.">
        <title>Complete genome sequence of Corynebacterium casei LMG S-19264T (=DSM 44701T), isolated from a smear-ripened cheese.</title>
        <authorList>
            <consortium name="US DOE Joint Genome Institute (JGI-PGF)"/>
            <person name="Walter F."/>
            <person name="Albersmeier A."/>
            <person name="Kalinowski J."/>
            <person name="Ruckert C."/>
        </authorList>
    </citation>
    <scope>NUCLEOTIDE SEQUENCE</scope>
    <source>
        <strain evidence="13">CGMCC 1.10998</strain>
    </source>
</reference>
<comment type="caution">
    <text evidence="13">The sequence shown here is derived from an EMBL/GenBank/DDBJ whole genome shotgun (WGS) entry which is preliminary data.</text>
</comment>
<name>A0A916V0S1_9BURK</name>
<dbReference type="InterPro" id="IPR058634">
    <property type="entry name" value="AaeA-lik-b-barrel"/>
</dbReference>
<dbReference type="GO" id="GO:0005886">
    <property type="term" value="C:plasma membrane"/>
    <property type="evidence" value="ECO:0007669"/>
    <property type="project" value="UniProtKB-SubCell"/>
</dbReference>
<reference evidence="13" key="2">
    <citation type="submission" date="2020-09" db="EMBL/GenBank/DDBJ databases">
        <authorList>
            <person name="Sun Q."/>
            <person name="Zhou Y."/>
        </authorList>
    </citation>
    <scope>NUCLEOTIDE SEQUENCE</scope>
    <source>
        <strain evidence="13">CGMCC 1.10998</strain>
    </source>
</reference>